<dbReference type="PROSITE" id="PS50048">
    <property type="entry name" value="ZN2_CY6_FUNGAL_2"/>
    <property type="match status" value="1"/>
</dbReference>
<evidence type="ECO:0000256" key="4">
    <source>
        <dbReference type="ARBA" id="ARBA00022771"/>
    </source>
</evidence>
<dbReference type="PANTHER" id="PTHR40626">
    <property type="entry name" value="MIP31509P"/>
    <property type="match status" value="1"/>
</dbReference>
<evidence type="ECO:0008006" key="16">
    <source>
        <dbReference type="Google" id="ProtNLM"/>
    </source>
</evidence>
<evidence type="ECO:0000259" key="12">
    <source>
        <dbReference type="PROSITE" id="PS50048"/>
    </source>
</evidence>
<dbReference type="PANTHER" id="PTHR40626:SF3">
    <property type="entry name" value="TRANSCRIPTION FACTOR WITH C2H2 AND ZN(2)-CYS(6) DNA BINDING DOMAIN (EUROFUNG)-RELATED"/>
    <property type="match status" value="1"/>
</dbReference>
<evidence type="ECO:0000256" key="5">
    <source>
        <dbReference type="ARBA" id="ARBA00022833"/>
    </source>
</evidence>
<keyword evidence="9" id="KW-0539">Nucleus</keyword>
<keyword evidence="5" id="KW-0862">Zinc</keyword>
<keyword evidence="8" id="KW-0804">Transcription</keyword>
<keyword evidence="6" id="KW-0805">Transcription regulation</keyword>
<dbReference type="Pfam" id="PF00172">
    <property type="entry name" value="Zn_clus"/>
    <property type="match status" value="1"/>
</dbReference>
<reference evidence="14 15" key="1">
    <citation type="submission" date="2015-01" db="EMBL/GenBank/DDBJ databases">
        <title>The Genome Sequence of Exophiala spinifera CBS89968.</title>
        <authorList>
            <consortium name="The Broad Institute Genomics Platform"/>
            <person name="Cuomo C."/>
            <person name="de Hoog S."/>
            <person name="Gorbushina A."/>
            <person name="Stielow B."/>
            <person name="Teixiera M."/>
            <person name="Abouelleil A."/>
            <person name="Chapman S.B."/>
            <person name="Priest M."/>
            <person name="Young S.K."/>
            <person name="Wortman J."/>
            <person name="Nusbaum C."/>
            <person name="Birren B."/>
        </authorList>
    </citation>
    <scope>NUCLEOTIDE SEQUENCE [LARGE SCALE GENOMIC DNA]</scope>
    <source>
        <strain evidence="14 15">CBS 89968</strain>
    </source>
</reference>
<evidence type="ECO:0000256" key="10">
    <source>
        <dbReference type="PROSITE-ProRule" id="PRU00042"/>
    </source>
</evidence>
<dbReference type="SUPFAM" id="SSF57701">
    <property type="entry name" value="Zn2/Cys6 DNA-binding domain"/>
    <property type="match status" value="1"/>
</dbReference>
<sequence>MAQQDAQPTTQAPFCPVCGTIYSRIDHLRRHLAAHTDDFPHSCQLCNKRFKRRDVLKRHYQACSASQIAIDSWPGSDEKPKMTRKACDQCFKLKRACNSARPCQTCALRRSICTYSRLNRQPLETSVSPTQPDADTAEMLCAATQTTTMGLQKGTDVSVEEVKTVAPSHIWQMHLRHRPSSEFGPTTDVFGDESRSPVLECSTDASDPERDPAESFDFLVRHVNNESGLRGAFGVDSSLVEEDTSCVEVTQGFSSVMSSHAIEESPRTLFERHSANARRYSRRQVNLDPSDKQQTPRLIKDPFDGDWRTRSSVFMSPAFDFSTSNSNSLGASQRSPIQKLADSKCILSADTMHSTLALKSHEVVVALKATVNLRGSDVKSALGDWSALKESACWALWHPNWPAIHKPSFTAATSPCELVAPMALIGASLSPHSSDREDARVWFDVVEEMVFCNIETMDSSTSIIATTSTTQSCRPGQLEVWVHSLQAAYAVCLYQNWEGRDAAKERIRKRRFSSLISMTRILMKHANHRALRELLEHGQLFRWEKFVLHEQLIRVIIYVFLLDTAFTIFNNVPPRMVIREMTNDLACPEPCFQASTAEECGDEFQKWTTHPIHSHCGGGGSLYASIRRFRQDRIELSGQRCLADIGVLNLWTIVSSFHNFIFHIDPGFGSESQIAAMENAIANWRVVWNLRRAHCSRGPTDLGRSPCSGLSSSVCDPNQVWKRIGFMREAPEYWLLARVKLERLSSTQRSLEAAEGLSGFNSRLCNMPGNILPKYDETSMEQLSEFIDSFAAMKVKDDDRESETESLGDPSTGILPSPGAPQPDRWVFLS</sequence>
<keyword evidence="4 10" id="KW-0863">Zinc-finger</keyword>
<dbReference type="InterPro" id="IPR036236">
    <property type="entry name" value="Znf_C2H2_sf"/>
</dbReference>
<dbReference type="GO" id="GO:0000785">
    <property type="term" value="C:chromatin"/>
    <property type="evidence" value="ECO:0007669"/>
    <property type="project" value="TreeGrafter"/>
</dbReference>
<evidence type="ECO:0000256" key="8">
    <source>
        <dbReference type="ARBA" id="ARBA00023163"/>
    </source>
</evidence>
<dbReference type="Proteomes" id="UP000053328">
    <property type="component" value="Unassembled WGS sequence"/>
</dbReference>
<proteinExistence type="predicted"/>
<accession>A0A0D1YU72</accession>
<organism evidence="14 15">
    <name type="scientific">Exophiala spinifera</name>
    <dbReference type="NCBI Taxonomy" id="91928"/>
    <lineage>
        <taxon>Eukaryota</taxon>
        <taxon>Fungi</taxon>
        <taxon>Dikarya</taxon>
        <taxon>Ascomycota</taxon>
        <taxon>Pezizomycotina</taxon>
        <taxon>Eurotiomycetes</taxon>
        <taxon>Chaetothyriomycetidae</taxon>
        <taxon>Chaetothyriales</taxon>
        <taxon>Herpotrichiellaceae</taxon>
        <taxon>Exophiala</taxon>
    </lineage>
</organism>
<dbReference type="InterPro" id="IPR051059">
    <property type="entry name" value="VerF-like"/>
</dbReference>
<dbReference type="STRING" id="91928.A0A0D1YU72"/>
<feature type="region of interest" description="Disordered" evidence="11">
    <location>
        <begin position="280"/>
        <end position="302"/>
    </location>
</feature>
<dbReference type="OrthoDB" id="654211at2759"/>
<evidence type="ECO:0000256" key="3">
    <source>
        <dbReference type="ARBA" id="ARBA00022737"/>
    </source>
</evidence>
<dbReference type="PROSITE" id="PS50157">
    <property type="entry name" value="ZINC_FINGER_C2H2_2"/>
    <property type="match status" value="2"/>
</dbReference>
<dbReference type="RefSeq" id="XP_016239027.1">
    <property type="nucleotide sequence ID" value="XM_016377457.1"/>
</dbReference>
<feature type="domain" description="C2H2-type" evidence="13">
    <location>
        <begin position="13"/>
        <end position="40"/>
    </location>
</feature>
<dbReference type="GO" id="GO:0005634">
    <property type="term" value="C:nucleus"/>
    <property type="evidence" value="ECO:0007669"/>
    <property type="project" value="UniProtKB-SubCell"/>
</dbReference>
<keyword evidence="2" id="KW-0479">Metal-binding</keyword>
<evidence type="ECO:0000313" key="15">
    <source>
        <dbReference type="Proteomes" id="UP000053328"/>
    </source>
</evidence>
<dbReference type="PROSITE" id="PS00028">
    <property type="entry name" value="ZINC_FINGER_C2H2_1"/>
    <property type="match status" value="1"/>
</dbReference>
<gene>
    <name evidence="14" type="ORF">PV08_03100</name>
</gene>
<comment type="subcellular location">
    <subcellularLocation>
        <location evidence="1">Nucleus</location>
    </subcellularLocation>
</comment>
<evidence type="ECO:0000313" key="14">
    <source>
        <dbReference type="EMBL" id="KIW18811.1"/>
    </source>
</evidence>
<dbReference type="SMART" id="SM00355">
    <property type="entry name" value="ZnF_C2H2"/>
    <property type="match status" value="2"/>
</dbReference>
<feature type="domain" description="C2H2-type" evidence="13">
    <location>
        <begin position="41"/>
        <end position="68"/>
    </location>
</feature>
<dbReference type="Gene3D" id="3.30.160.60">
    <property type="entry name" value="Classic Zinc Finger"/>
    <property type="match status" value="1"/>
</dbReference>
<keyword evidence="15" id="KW-1185">Reference proteome</keyword>
<dbReference type="Gene3D" id="4.10.240.10">
    <property type="entry name" value="Zn(2)-C6 fungal-type DNA-binding domain"/>
    <property type="match status" value="1"/>
</dbReference>
<dbReference type="GO" id="GO:0006351">
    <property type="term" value="P:DNA-templated transcription"/>
    <property type="evidence" value="ECO:0007669"/>
    <property type="project" value="InterPro"/>
</dbReference>
<evidence type="ECO:0000256" key="1">
    <source>
        <dbReference type="ARBA" id="ARBA00004123"/>
    </source>
</evidence>
<keyword evidence="7" id="KW-0238">DNA-binding</keyword>
<dbReference type="GO" id="GO:0000981">
    <property type="term" value="F:DNA-binding transcription factor activity, RNA polymerase II-specific"/>
    <property type="evidence" value="ECO:0007669"/>
    <property type="project" value="InterPro"/>
</dbReference>
<evidence type="ECO:0000256" key="7">
    <source>
        <dbReference type="ARBA" id="ARBA00023125"/>
    </source>
</evidence>
<dbReference type="Pfam" id="PF04082">
    <property type="entry name" value="Fungal_trans"/>
    <property type="match status" value="1"/>
</dbReference>
<dbReference type="HOGENOM" id="CLU_012538_0_1_1"/>
<protein>
    <recommendedName>
        <fullName evidence="16">Zn(2)-C6 fungal-type domain-containing protein</fullName>
    </recommendedName>
</protein>
<evidence type="ECO:0000256" key="6">
    <source>
        <dbReference type="ARBA" id="ARBA00023015"/>
    </source>
</evidence>
<dbReference type="CDD" id="cd00067">
    <property type="entry name" value="GAL4"/>
    <property type="match status" value="1"/>
</dbReference>
<dbReference type="EMBL" id="KN847493">
    <property type="protein sequence ID" value="KIW18811.1"/>
    <property type="molecule type" value="Genomic_DNA"/>
</dbReference>
<evidence type="ECO:0000256" key="2">
    <source>
        <dbReference type="ARBA" id="ARBA00022723"/>
    </source>
</evidence>
<dbReference type="VEuPathDB" id="FungiDB:PV08_03100"/>
<dbReference type="GO" id="GO:0000978">
    <property type="term" value="F:RNA polymerase II cis-regulatory region sequence-specific DNA binding"/>
    <property type="evidence" value="ECO:0007669"/>
    <property type="project" value="InterPro"/>
</dbReference>
<name>A0A0D1YU72_9EURO</name>
<dbReference type="InterPro" id="IPR001138">
    <property type="entry name" value="Zn2Cys6_DnaBD"/>
</dbReference>
<feature type="region of interest" description="Disordered" evidence="11">
    <location>
        <begin position="188"/>
        <end position="212"/>
    </location>
</feature>
<dbReference type="GO" id="GO:0008270">
    <property type="term" value="F:zinc ion binding"/>
    <property type="evidence" value="ECO:0007669"/>
    <property type="project" value="UniProtKB-KW"/>
</dbReference>
<dbReference type="GeneID" id="27330183"/>
<dbReference type="InterPro" id="IPR007219">
    <property type="entry name" value="XnlR_reg_dom"/>
</dbReference>
<dbReference type="SUPFAM" id="SSF57667">
    <property type="entry name" value="beta-beta-alpha zinc fingers"/>
    <property type="match status" value="1"/>
</dbReference>
<evidence type="ECO:0000256" key="11">
    <source>
        <dbReference type="SAM" id="MobiDB-lite"/>
    </source>
</evidence>
<evidence type="ECO:0000259" key="13">
    <source>
        <dbReference type="PROSITE" id="PS50157"/>
    </source>
</evidence>
<dbReference type="InterPro" id="IPR036864">
    <property type="entry name" value="Zn2-C6_fun-type_DNA-bd_sf"/>
</dbReference>
<feature type="region of interest" description="Disordered" evidence="11">
    <location>
        <begin position="795"/>
        <end position="823"/>
    </location>
</feature>
<dbReference type="InterPro" id="IPR013087">
    <property type="entry name" value="Znf_C2H2_type"/>
</dbReference>
<dbReference type="Pfam" id="PF00096">
    <property type="entry name" value="zf-C2H2"/>
    <property type="match status" value="1"/>
</dbReference>
<keyword evidence="3" id="KW-0677">Repeat</keyword>
<evidence type="ECO:0000256" key="9">
    <source>
        <dbReference type="ARBA" id="ARBA00023242"/>
    </source>
</evidence>
<dbReference type="AlphaFoldDB" id="A0A0D1YU72"/>
<feature type="domain" description="Zn(2)-C6 fungal-type" evidence="12">
    <location>
        <begin position="86"/>
        <end position="115"/>
    </location>
</feature>